<comment type="caution">
    <text evidence="1">The sequence shown here is derived from an EMBL/GenBank/DDBJ whole genome shotgun (WGS) entry which is preliminary data.</text>
</comment>
<protein>
    <submittedName>
        <fullName evidence="1">Uncharacterized protein</fullName>
    </submittedName>
</protein>
<proteinExistence type="predicted"/>
<name>A0A0W1A741_9GAMM</name>
<sequence length="174" mass="19882">MFNLFPASKPKYATYVKMYSTFTHVNTEKCFAFVLLPYSIDRSLIHIESIQFDFNRSGEILGLSIHFLGEEETIHQKAKETQASFVKLKEIHTKGNDLCVFDPSTSRLSLLFAPSKNSPLYLLDIINHIAEQFSMNPAFVKEIKDQLLSPFYLASEHERLSGRSQEKPSECAIV</sequence>
<dbReference type="PATRIC" id="fig|66969.6.peg.2132"/>
<dbReference type="AlphaFoldDB" id="A0A0W1A741"/>
<organism evidence="1 2">
    <name type="scientific">Legionella waltersii</name>
    <dbReference type="NCBI Taxonomy" id="66969"/>
    <lineage>
        <taxon>Bacteria</taxon>
        <taxon>Pseudomonadati</taxon>
        <taxon>Pseudomonadota</taxon>
        <taxon>Gammaproteobacteria</taxon>
        <taxon>Legionellales</taxon>
        <taxon>Legionellaceae</taxon>
        <taxon>Legionella</taxon>
    </lineage>
</organism>
<reference evidence="1 2" key="1">
    <citation type="submission" date="2015-11" db="EMBL/GenBank/DDBJ databases">
        <title>Genomic analysis of 38 Legionella species identifies large and diverse effector repertoires.</title>
        <authorList>
            <person name="Burstein D."/>
            <person name="Amaro F."/>
            <person name="Zusman T."/>
            <person name="Lifshitz Z."/>
            <person name="Cohen O."/>
            <person name="Gilbert J.A."/>
            <person name="Pupko T."/>
            <person name="Shuman H.A."/>
            <person name="Segal G."/>
        </authorList>
    </citation>
    <scope>NUCLEOTIDE SEQUENCE [LARGE SCALE GENOMIC DNA]</scope>
    <source>
        <strain evidence="1 2">ATCC 51914</strain>
    </source>
</reference>
<evidence type="ECO:0000313" key="2">
    <source>
        <dbReference type="Proteomes" id="UP000054729"/>
    </source>
</evidence>
<keyword evidence="2" id="KW-1185">Reference proteome</keyword>
<dbReference type="Proteomes" id="UP000054729">
    <property type="component" value="Unassembled WGS sequence"/>
</dbReference>
<dbReference type="RefSeq" id="WP_058480606.1">
    <property type="nucleotide sequence ID" value="NZ_CAAAIQ010000011.1"/>
</dbReference>
<dbReference type="EMBL" id="LNZB01000048">
    <property type="protein sequence ID" value="KTD77175.1"/>
    <property type="molecule type" value="Genomic_DNA"/>
</dbReference>
<gene>
    <name evidence="1" type="ORF">Lwal_1952</name>
</gene>
<evidence type="ECO:0000313" key="1">
    <source>
        <dbReference type="EMBL" id="KTD77175.1"/>
    </source>
</evidence>
<accession>A0A0W1A741</accession>